<accession>A0ABV2T6Q3</accession>
<dbReference type="InterPro" id="IPR010982">
    <property type="entry name" value="Lambda_DNA-bd_dom_sf"/>
</dbReference>
<proteinExistence type="predicted"/>
<sequence length="101" mass="11134">MKTLGQILKEARESENLLLRQVAAAVNADTAMISKFEKGERKPTREQIGLLAKALKLDEKALLISYLSDKVASDLAGEEVAKEALKAAEKKIDILKKKLDK</sequence>
<evidence type="ECO:0000313" key="3">
    <source>
        <dbReference type="Proteomes" id="UP001549749"/>
    </source>
</evidence>
<dbReference type="SUPFAM" id="SSF47413">
    <property type="entry name" value="lambda repressor-like DNA-binding domains"/>
    <property type="match status" value="1"/>
</dbReference>
<dbReference type="Proteomes" id="UP001549749">
    <property type="component" value="Unassembled WGS sequence"/>
</dbReference>
<reference evidence="2 3" key="1">
    <citation type="submission" date="2024-06" db="EMBL/GenBank/DDBJ databases">
        <title>Chitinophaga defluvii sp. nov., isolated from municipal sewage.</title>
        <authorList>
            <person name="Zhang L."/>
        </authorList>
    </citation>
    <scope>NUCLEOTIDE SEQUENCE [LARGE SCALE GENOMIC DNA]</scope>
    <source>
        <strain evidence="2 3">H8</strain>
    </source>
</reference>
<name>A0ABV2T6Q3_9BACT</name>
<dbReference type="SMART" id="SM00530">
    <property type="entry name" value="HTH_XRE"/>
    <property type="match status" value="1"/>
</dbReference>
<dbReference type="RefSeq" id="WP_354661342.1">
    <property type="nucleotide sequence ID" value="NZ_JBEXAC010000002.1"/>
</dbReference>
<organism evidence="2 3">
    <name type="scientific">Chitinophaga defluvii</name>
    <dbReference type="NCBI Taxonomy" id="3163343"/>
    <lineage>
        <taxon>Bacteria</taxon>
        <taxon>Pseudomonadati</taxon>
        <taxon>Bacteroidota</taxon>
        <taxon>Chitinophagia</taxon>
        <taxon>Chitinophagales</taxon>
        <taxon>Chitinophagaceae</taxon>
        <taxon>Chitinophaga</taxon>
    </lineage>
</organism>
<dbReference type="Gene3D" id="1.10.260.40">
    <property type="entry name" value="lambda repressor-like DNA-binding domains"/>
    <property type="match status" value="1"/>
</dbReference>
<dbReference type="InterPro" id="IPR001387">
    <property type="entry name" value="Cro/C1-type_HTH"/>
</dbReference>
<keyword evidence="3" id="KW-1185">Reference proteome</keyword>
<evidence type="ECO:0000259" key="1">
    <source>
        <dbReference type="PROSITE" id="PS50943"/>
    </source>
</evidence>
<dbReference type="CDD" id="cd00093">
    <property type="entry name" value="HTH_XRE"/>
    <property type="match status" value="1"/>
</dbReference>
<dbReference type="EMBL" id="JBEXAC010000002">
    <property type="protein sequence ID" value="MET6998701.1"/>
    <property type="molecule type" value="Genomic_DNA"/>
</dbReference>
<gene>
    <name evidence="2" type="ORF">ABR189_15055</name>
</gene>
<evidence type="ECO:0000313" key="2">
    <source>
        <dbReference type="EMBL" id="MET6998701.1"/>
    </source>
</evidence>
<dbReference type="Pfam" id="PF01381">
    <property type="entry name" value="HTH_3"/>
    <property type="match status" value="1"/>
</dbReference>
<comment type="caution">
    <text evidence="2">The sequence shown here is derived from an EMBL/GenBank/DDBJ whole genome shotgun (WGS) entry which is preliminary data.</text>
</comment>
<protein>
    <submittedName>
        <fullName evidence="2">Helix-turn-helix transcriptional regulator</fullName>
    </submittedName>
</protein>
<dbReference type="PROSITE" id="PS50943">
    <property type="entry name" value="HTH_CROC1"/>
    <property type="match status" value="1"/>
</dbReference>
<feature type="domain" description="HTH cro/C1-type" evidence="1">
    <location>
        <begin position="8"/>
        <end position="62"/>
    </location>
</feature>